<evidence type="ECO:0000313" key="2">
    <source>
        <dbReference type="EMBL" id="KAL2049611.1"/>
    </source>
</evidence>
<evidence type="ECO:0000313" key="3">
    <source>
        <dbReference type="Proteomes" id="UP001590951"/>
    </source>
</evidence>
<sequence length="71" mass="7689">MYLIVAVVIYRYARTSVASPALGLTSPLLQKIAYGIAIPTIVIAGIINGHVAAKYIPVRLFRGTDRMSKKS</sequence>
<reference evidence="2 3" key="1">
    <citation type="submission" date="2024-09" db="EMBL/GenBank/DDBJ databases">
        <title>Rethinking Asexuality: The Enigmatic Case of Functional Sexual Genes in Lepraria (Stereocaulaceae).</title>
        <authorList>
            <person name="Doellman M."/>
            <person name="Sun Y."/>
            <person name="Barcenas-Pena A."/>
            <person name="Lumbsch H.T."/>
            <person name="Grewe F."/>
        </authorList>
    </citation>
    <scope>NUCLEOTIDE SEQUENCE [LARGE SCALE GENOMIC DNA]</scope>
    <source>
        <strain evidence="2 3">Grewe 0041</strain>
    </source>
</reference>
<keyword evidence="3" id="KW-1185">Reference proteome</keyword>
<accession>A0ABR4AXS4</accession>
<keyword evidence="1" id="KW-0472">Membrane</keyword>
<evidence type="ECO:0000256" key="1">
    <source>
        <dbReference type="SAM" id="Phobius"/>
    </source>
</evidence>
<comment type="caution">
    <text evidence="2">The sequence shown here is derived from an EMBL/GenBank/DDBJ whole genome shotgun (WGS) entry which is preliminary data.</text>
</comment>
<feature type="transmembrane region" description="Helical" evidence="1">
    <location>
        <begin position="32"/>
        <end position="53"/>
    </location>
</feature>
<proteinExistence type="predicted"/>
<organism evidence="2 3">
    <name type="scientific">Lepraria finkii</name>
    <dbReference type="NCBI Taxonomy" id="1340010"/>
    <lineage>
        <taxon>Eukaryota</taxon>
        <taxon>Fungi</taxon>
        <taxon>Dikarya</taxon>
        <taxon>Ascomycota</taxon>
        <taxon>Pezizomycotina</taxon>
        <taxon>Lecanoromycetes</taxon>
        <taxon>OSLEUM clade</taxon>
        <taxon>Lecanoromycetidae</taxon>
        <taxon>Lecanorales</taxon>
        <taxon>Lecanorineae</taxon>
        <taxon>Stereocaulaceae</taxon>
        <taxon>Lepraria</taxon>
    </lineage>
</organism>
<dbReference type="Proteomes" id="UP001590951">
    <property type="component" value="Unassembled WGS sequence"/>
</dbReference>
<protein>
    <submittedName>
        <fullName evidence="2">Uncharacterized protein</fullName>
    </submittedName>
</protein>
<gene>
    <name evidence="2" type="ORF">ABVK25_010071</name>
</gene>
<keyword evidence="1" id="KW-0812">Transmembrane</keyword>
<dbReference type="EMBL" id="JBHFEH010000060">
    <property type="protein sequence ID" value="KAL2049611.1"/>
    <property type="molecule type" value="Genomic_DNA"/>
</dbReference>
<keyword evidence="1" id="KW-1133">Transmembrane helix</keyword>
<name>A0ABR4AXS4_9LECA</name>